<evidence type="ECO:0000313" key="1">
    <source>
        <dbReference type="EMBL" id="KAK8067539.1"/>
    </source>
</evidence>
<comment type="caution">
    <text evidence="1">The sequence shown here is derived from an EMBL/GenBank/DDBJ whole genome shotgun (WGS) entry which is preliminary data.</text>
</comment>
<dbReference type="Proteomes" id="UP001446871">
    <property type="component" value="Unassembled WGS sequence"/>
</dbReference>
<protein>
    <submittedName>
        <fullName evidence="1">Uncharacterized protein</fullName>
    </submittedName>
</protein>
<gene>
    <name evidence="1" type="ORF">PG996_006651</name>
</gene>
<evidence type="ECO:0000313" key="2">
    <source>
        <dbReference type="Proteomes" id="UP001446871"/>
    </source>
</evidence>
<accession>A0ABR1V8K8</accession>
<organism evidence="1 2">
    <name type="scientific">Apiospora saccharicola</name>
    <dbReference type="NCBI Taxonomy" id="335842"/>
    <lineage>
        <taxon>Eukaryota</taxon>
        <taxon>Fungi</taxon>
        <taxon>Dikarya</taxon>
        <taxon>Ascomycota</taxon>
        <taxon>Pezizomycotina</taxon>
        <taxon>Sordariomycetes</taxon>
        <taxon>Xylariomycetidae</taxon>
        <taxon>Amphisphaeriales</taxon>
        <taxon>Apiosporaceae</taxon>
        <taxon>Apiospora</taxon>
    </lineage>
</organism>
<name>A0ABR1V8K8_9PEZI</name>
<dbReference type="EMBL" id="JAQQWM010000004">
    <property type="protein sequence ID" value="KAK8067539.1"/>
    <property type="molecule type" value="Genomic_DNA"/>
</dbReference>
<keyword evidence="2" id="KW-1185">Reference proteome</keyword>
<proteinExistence type="predicted"/>
<sequence length="175" mass="18316">MLIRWTNRCAAGILSPTRAPGRAVRLADCAVLNQWTVTPPSSVVTETIRSQFVDYTATSTGTIIIPTTTIPTPLAKRTGSVTATGLDGTVTVRPTAMPDYAARYCGSYEEYFSACSAGGVAAATVTAPATTATATETVVITRLGSYIFTKYLGIPFPTVLIPFEIPIASTIATAS</sequence>
<reference evidence="1 2" key="1">
    <citation type="submission" date="2023-01" db="EMBL/GenBank/DDBJ databases">
        <title>Analysis of 21 Apiospora genomes using comparative genomics revels a genus with tremendous synthesis potential of carbohydrate active enzymes and secondary metabolites.</title>
        <authorList>
            <person name="Sorensen T."/>
        </authorList>
    </citation>
    <scope>NUCLEOTIDE SEQUENCE [LARGE SCALE GENOMIC DNA]</scope>
    <source>
        <strain evidence="1 2">CBS 83171</strain>
    </source>
</reference>